<proteinExistence type="predicted"/>
<dbReference type="Proteomes" id="UP000215335">
    <property type="component" value="Unassembled WGS sequence"/>
</dbReference>
<gene>
    <name evidence="2" type="ORF">TSAR_004457</name>
</gene>
<dbReference type="InterPro" id="IPR031734">
    <property type="entry name" value="MBF2"/>
</dbReference>
<dbReference type="PANTHER" id="PTHR37685">
    <property type="entry name" value="GEO11136P1-RELATED"/>
    <property type="match status" value="1"/>
</dbReference>
<keyword evidence="3" id="KW-1185">Reference proteome</keyword>
<dbReference type="Pfam" id="PF15868">
    <property type="entry name" value="MBF2"/>
    <property type="match status" value="1"/>
</dbReference>
<evidence type="ECO:0000313" key="3">
    <source>
        <dbReference type="Proteomes" id="UP000215335"/>
    </source>
</evidence>
<evidence type="ECO:0008006" key="4">
    <source>
        <dbReference type="Google" id="ProtNLM"/>
    </source>
</evidence>
<protein>
    <recommendedName>
        <fullName evidence="4">Salivary secreted peptide</fullName>
    </recommendedName>
</protein>
<evidence type="ECO:0000256" key="1">
    <source>
        <dbReference type="SAM" id="SignalP"/>
    </source>
</evidence>
<dbReference type="AlphaFoldDB" id="A0A232F8Z5"/>
<name>A0A232F8Z5_9HYME</name>
<feature type="signal peptide" evidence="1">
    <location>
        <begin position="1"/>
        <end position="24"/>
    </location>
</feature>
<evidence type="ECO:0000313" key="2">
    <source>
        <dbReference type="EMBL" id="OXU27296.1"/>
    </source>
</evidence>
<keyword evidence="1" id="KW-0732">Signal</keyword>
<organism evidence="2 3">
    <name type="scientific">Trichomalopsis sarcophagae</name>
    <dbReference type="NCBI Taxonomy" id="543379"/>
    <lineage>
        <taxon>Eukaryota</taxon>
        <taxon>Metazoa</taxon>
        <taxon>Ecdysozoa</taxon>
        <taxon>Arthropoda</taxon>
        <taxon>Hexapoda</taxon>
        <taxon>Insecta</taxon>
        <taxon>Pterygota</taxon>
        <taxon>Neoptera</taxon>
        <taxon>Endopterygota</taxon>
        <taxon>Hymenoptera</taxon>
        <taxon>Apocrita</taxon>
        <taxon>Proctotrupomorpha</taxon>
        <taxon>Chalcidoidea</taxon>
        <taxon>Pteromalidae</taxon>
        <taxon>Pteromalinae</taxon>
        <taxon>Trichomalopsis</taxon>
    </lineage>
</organism>
<accession>A0A232F8Z5</accession>
<sequence>MTSFKSALSLVAVALVIAAITVSSSPISSEEDYSPETFAVNKSNNLVVGNRQYGDKIIYSENIEEKFLITGKKLILNRTILAPNNYVITQVRALDKITDGTGAEPIVTGGGPDLTWVSLRFKSQRWHGIYFIVEVYARPR</sequence>
<reference evidence="2 3" key="1">
    <citation type="journal article" date="2017" name="Curr. Biol.">
        <title>The Evolution of Venom by Co-option of Single-Copy Genes.</title>
        <authorList>
            <person name="Martinson E.O."/>
            <person name="Mrinalini"/>
            <person name="Kelkar Y.D."/>
            <person name="Chang C.H."/>
            <person name="Werren J.H."/>
        </authorList>
    </citation>
    <scope>NUCLEOTIDE SEQUENCE [LARGE SCALE GENOMIC DNA]</scope>
    <source>
        <strain evidence="2 3">Alberta</strain>
        <tissue evidence="2">Whole body</tissue>
    </source>
</reference>
<dbReference type="PANTHER" id="PTHR37685:SF1">
    <property type="entry name" value="GEO11136P1-RELATED"/>
    <property type="match status" value="1"/>
</dbReference>
<feature type="chain" id="PRO_5012963535" description="Salivary secreted peptide" evidence="1">
    <location>
        <begin position="25"/>
        <end position="140"/>
    </location>
</feature>
<dbReference type="EMBL" id="NNAY01000633">
    <property type="protein sequence ID" value="OXU27296.1"/>
    <property type="molecule type" value="Genomic_DNA"/>
</dbReference>
<comment type="caution">
    <text evidence="2">The sequence shown here is derived from an EMBL/GenBank/DDBJ whole genome shotgun (WGS) entry which is preliminary data.</text>
</comment>
<dbReference type="OrthoDB" id="8192785at2759"/>